<reference evidence="1 2" key="1">
    <citation type="submission" date="2024-03" db="EMBL/GenBank/DDBJ databases">
        <title>Bacilli Hybrid Assemblies.</title>
        <authorList>
            <person name="Kovac J."/>
        </authorList>
    </citation>
    <scope>NUCLEOTIDE SEQUENCE [LARGE SCALE GENOMIC DNA]</scope>
    <source>
        <strain evidence="1 2">FSL R7-0666</strain>
    </source>
</reference>
<dbReference type="InterPro" id="IPR046720">
    <property type="entry name" value="DUF6612"/>
</dbReference>
<dbReference type="Pfam" id="PF20316">
    <property type="entry name" value="DUF6612"/>
    <property type="match status" value="1"/>
</dbReference>
<sequence>MKRMIVGVMVGASLMVACSQNSIGNQAEAEDPTENEEVTAASILEDAKQAHEDIQSLEVSMKERNQFDQTENATLTYQFDDGVVYYENELINEKIYKDSEETMILNEYIQLSNKEEQLRERYIDKKTEEHQNPLAYYQQFDDAFFDLFELSEREDFYVLTYIGEEESQKALVEGFADSFIAYSAQITDTDLEESTVNEPEISSFSLSFDVDKDTSLIKGYEIRSSFIIDVNGFENDYDFDGTYLFANANEDVTIDKPDQDEMAVGNLSFDDQEQYEQEAFDYVDAVIQANIYQNVEEYVERAPTGSEEEKREAGDAEQQSFVELYAMALAVDMEEFGVEDEKLMELSEAMLSGYSKSEYMILDSKAIAEDTFHVTVSIQGLSQIDLSRELDLVLTEKMMNGEITEDSSGDEVADAFIDSLDTIYDQNISLNEPRDVIVEVNRAGGDYMILDHTSYIDGFVNGY</sequence>
<evidence type="ECO:0000313" key="2">
    <source>
        <dbReference type="Proteomes" id="UP001418796"/>
    </source>
</evidence>
<keyword evidence="2" id="KW-1185">Reference proteome</keyword>
<organism evidence="1 2">
    <name type="scientific">Alkalicoccobacillus gibsonii</name>
    <dbReference type="NCBI Taxonomy" id="79881"/>
    <lineage>
        <taxon>Bacteria</taxon>
        <taxon>Bacillati</taxon>
        <taxon>Bacillota</taxon>
        <taxon>Bacilli</taxon>
        <taxon>Bacillales</taxon>
        <taxon>Bacillaceae</taxon>
        <taxon>Alkalicoccobacillus</taxon>
    </lineage>
</organism>
<dbReference type="PROSITE" id="PS51257">
    <property type="entry name" value="PROKAR_LIPOPROTEIN"/>
    <property type="match status" value="1"/>
</dbReference>
<gene>
    <name evidence="1" type="ORF">MKY91_02195</name>
</gene>
<proteinExistence type="predicted"/>
<comment type="caution">
    <text evidence="1">The sequence shown here is derived from an EMBL/GenBank/DDBJ whole genome shotgun (WGS) entry which is preliminary data.</text>
</comment>
<dbReference type="RefSeq" id="WP_343129137.1">
    <property type="nucleotide sequence ID" value="NZ_JBCITK010000001.1"/>
</dbReference>
<protein>
    <submittedName>
        <fullName evidence="1">DUF6612 family protein</fullName>
    </submittedName>
</protein>
<name>A0ABU9VDK4_9BACI</name>
<evidence type="ECO:0000313" key="1">
    <source>
        <dbReference type="EMBL" id="MEN0641971.1"/>
    </source>
</evidence>
<accession>A0ABU9VDK4</accession>
<dbReference type="EMBL" id="JBCITK010000001">
    <property type="protein sequence ID" value="MEN0641971.1"/>
    <property type="molecule type" value="Genomic_DNA"/>
</dbReference>
<dbReference type="Proteomes" id="UP001418796">
    <property type="component" value="Unassembled WGS sequence"/>
</dbReference>